<keyword evidence="5 7" id="KW-0808">Transferase</keyword>
<dbReference type="Proteomes" id="UP000275012">
    <property type="component" value="Unassembled WGS sequence"/>
</dbReference>
<sequence length="202" mass="21303">MARFVVGLSGGVASGKSAADAAFAGLGVPVLDADRIARELVAPGQPALAEIVRLFGGEVLDGEGRLDRRRLRERIFADEAARRALEAILHPRIRGLLAERAAAADAVYVIASIPLLAEGGGREAYPWLARILVIDVSEATQHERLCRRDGIDEALAARMIAAQAGRAARLAMADDILNNEGTLAALAGHVAALDRLYRALAA</sequence>
<comment type="subcellular location">
    <subcellularLocation>
        <location evidence="5">Cytoplasm</location>
    </subcellularLocation>
</comment>
<gene>
    <name evidence="5" type="primary">coaE</name>
    <name evidence="7" type="ORF">EBB59_03170</name>
</gene>
<evidence type="ECO:0000256" key="2">
    <source>
        <dbReference type="ARBA" id="ARBA00022741"/>
    </source>
</evidence>
<comment type="function">
    <text evidence="5">Catalyzes the phosphorylation of the 3'-hydroxyl group of dephosphocoenzyme A to form coenzyme A.</text>
</comment>
<comment type="caution">
    <text evidence="7">The sequence shown here is derived from an EMBL/GenBank/DDBJ whole genome shotgun (WGS) entry which is preliminary data.</text>
</comment>
<keyword evidence="8" id="KW-1185">Reference proteome</keyword>
<evidence type="ECO:0000256" key="6">
    <source>
        <dbReference type="NCBIfam" id="TIGR00152"/>
    </source>
</evidence>
<dbReference type="NCBIfam" id="TIGR00152">
    <property type="entry name" value="dephospho-CoA kinase"/>
    <property type="match status" value="1"/>
</dbReference>
<dbReference type="CDD" id="cd02022">
    <property type="entry name" value="DPCK"/>
    <property type="match status" value="1"/>
</dbReference>
<accession>A0A3M2I1B6</accession>
<feature type="binding site" evidence="5">
    <location>
        <begin position="13"/>
        <end position="18"/>
    </location>
    <ligand>
        <name>ATP</name>
        <dbReference type="ChEBI" id="CHEBI:30616"/>
    </ligand>
</feature>
<evidence type="ECO:0000256" key="1">
    <source>
        <dbReference type="ARBA" id="ARBA00009018"/>
    </source>
</evidence>
<comment type="catalytic activity">
    <reaction evidence="5">
        <text>3'-dephospho-CoA + ATP = ADP + CoA + H(+)</text>
        <dbReference type="Rhea" id="RHEA:18245"/>
        <dbReference type="ChEBI" id="CHEBI:15378"/>
        <dbReference type="ChEBI" id="CHEBI:30616"/>
        <dbReference type="ChEBI" id="CHEBI:57287"/>
        <dbReference type="ChEBI" id="CHEBI:57328"/>
        <dbReference type="ChEBI" id="CHEBI:456216"/>
        <dbReference type="EC" id="2.7.1.24"/>
    </reaction>
</comment>
<dbReference type="GO" id="GO:0005737">
    <property type="term" value="C:cytoplasm"/>
    <property type="evidence" value="ECO:0007669"/>
    <property type="project" value="UniProtKB-SubCell"/>
</dbReference>
<dbReference type="PROSITE" id="PS51219">
    <property type="entry name" value="DPCK"/>
    <property type="match status" value="1"/>
</dbReference>
<proteinExistence type="inferred from homology"/>
<evidence type="ECO:0000256" key="4">
    <source>
        <dbReference type="ARBA" id="ARBA00022993"/>
    </source>
</evidence>
<dbReference type="EC" id="2.7.1.24" evidence="5 6"/>
<name>A0A3M2I1B6_9GAMM</name>
<dbReference type="SUPFAM" id="SSF52540">
    <property type="entry name" value="P-loop containing nucleoside triphosphate hydrolases"/>
    <property type="match status" value="1"/>
</dbReference>
<comment type="pathway">
    <text evidence="5">Cofactor biosynthesis; coenzyme A biosynthesis; CoA from (R)-pantothenate: step 5/5.</text>
</comment>
<reference evidence="7 8" key="1">
    <citation type="submission" date="2018-10" db="EMBL/GenBank/DDBJ databases">
        <title>Proposal of Lysobacter pythonis sp. nov. isolated from royal pythons (Python regius).</title>
        <authorList>
            <person name="Hans-Juergen B."/>
            <person name="Huptas C."/>
            <person name="Sandra B."/>
            <person name="Igor L."/>
            <person name="Joachim S."/>
            <person name="Siegfried S."/>
            <person name="Mareike W."/>
            <person name="Peter K."/>
        </authorList>
    </citation>
    <scope>NUCLEOTIDE SEQUENCE [LARGE SCALE GENOMIC DNA]</scope>
    <source>
        <strain evidence="7 8">4284/11</strain>
    </source>
</reference>
<dbReference type="InterPro" id="IPR001977">
    <property type="entry name" value="Depp_CoAkinase"/>
</dbReference>
<dbReference type="UniPathway" id="UPA00241">
    <property type="reaction ID" value="UER00356"/>
</dbReference>
<dbReference type="Pfam" id="PF01121">
    <property type="entry name" value="CoaE"/>
    <property type="match status" value="1"/>
</dbReference>
<dbReference type="RefSeq" id="WP_122100697.1">
    <property type="nucleotide sequence ID" value="NZ_RFLY01000003.1"/>
</dbReference>
<protein>
    <recommendedName>
        <fullName evidence="5 6">Dephospho-CoA kinase</fullName>
        <ecNumber evidence="5 6">2.7.1.24</ecNumber>
    </recommendedName>
    <alternativeName>
        <fullName evidence="5">Dephosphocoenzyme A kinase</fullName>
    </alternativeName>
</protein>
<dbReference type="AlphaFoldDB" id="A0A3M2I1B6"/>
<dbReference type="InterPro" id="IPR027417">
    <property type="entry name" value="P-loop_NTPase"/>
</dbReference>
<dbReference type="PANTHER" id="PTHR10695">
    <property type="entry name" value="DEPHOSPHO-COA KINASE-RELATED"/>
    <property type="match status" value="1"/>
</dbReference>
<keyword evidence="4 5" id="KW-0173">Coenzyme A biosynthesis</keyword>
<evidence type="ECO:0000313" key="7">
    <source>
        <dbReference type="EMBL" id="RMH94175.1"/>
    </source>
</evidence>
<keyword evidence="3 5" id="KW-0067">ATP-binding</keyword>
<keyword evidence="2 5" id="KW-0547">Nucleotide-binding</keyword>
<dbReference type="GO" id="GO:0015937">
    <property type="term" value="P:coenzyme A biosynthetic process"/>
    <property type="evidence" value="ECO:0007669"/>
    <property type="project" value="UniProtKB-UniRule"/>
</dbReference>
<dbReference type="Gene3D" id="3.40.50.300">
    <property type="entry name" value="P-loop containing nucleotide triphosphate hydrolases"/>
    <property type="match status" value="1"/>
</dbReference>
<evidence type="ECO:0000256" key="5">
    <source>
        <dbReference type="HAMAP-Rule" id="MF_00376"/>
    </source>
</evidence>
<evidence type="ECO:0000313" key="8">
    <source>
        <dbReference type="Proteomes" id="UP000275012"/>
    </source>
</evidence>
<dbReference type="HAMAP" id="MF_00376">
    <property type="entry name" value="Dephospho_CoA_kinase"/>
    <property type="match status" value="1"/>
</dbReference>
<dbReference type="EMBL" id="RFLY01000003">
    <property type="protein sequence ID" value="RMH94175.1"/>
    <property type="molecule type" value="Genomic_DNA"/>
</dbReference>
<comment type="similarity">
    <text evidence="1 5">Belongs to the CoaE family.</text>
</comment>
<dbReference type="GO" id="GO:0005524">
    <property type="term" value="F:ATP binding"/>
    <property type="evidence" value="ECO:0007669"/>
    <property type="project" value="UniProtKB-UniRule"/>
</dbReference>
<keyword evidence="5" id="KW-0963">Cytoplasm</keyword>
<dbReference type="GO" id="GO:0004140">
    <property type="term" value="F:dephospho-CoA kinase activity"/>
    <property type="evidence" value="ECO:0007669"/>
    <property type="project" value="UniProtKB-UniRule"/>
</dbReference>
<dbReference type="OrthoDB" id="9812943at2"/>
<evidence type="ECO:0000256" key="3">
    <source>
        <dbReference type="ARBA" id="ARBA00022840"/>
    </source>
</evidence>
<organism evidence="7 8">
    <name type="scientific">Solilutibacter pythonis</name>
    <dbReference type="NCBI Taxonomy" id="2483112"/>
    <lineage>
        <taxon>Bacteria</taxon>
        <taxon>Pseudomonadati</taxon>
        <taxon>Pseudomonadota</taxon>
        <taxon>Gammaproteobacteria</taxon>
        <taxon>Lysobacterales</taxon>
        <taxon>Lysobacteraceae</taxon>
        <taxon>Solilutibacter</taxon>
    </lineage>
</organism>
<keyword evidence="5 7" id="KW-0418">Kinase</keyword>
<dbReference type="PANTHER" id="PTHR10695:SF46">
    <property type="entry name" value="BIFUNCTIONAL COENZYME A SYNTHASE-RELATED"/>
    <property type="match status" value="1"/>
</dbReference>